<dbReference type="Proteomes" id="UP000325030">
    <property type="component" value="Chromosome"/>
</dbReference>
<dbReference type="OrthoDB" id="42776at2157"/>
<dbReference type="GO" id="GO:0016874">
    <property type="term" value="F:ligase activity"/>
    <property type="evidence" value="ECO:0007669"/>
    <property type="project" value="UniProtKB-KW"/>
</dbReference>
<dbReference type="STRING" id="1294262.GCA_001316085_01638"/>
<dbReference type="KEGG" id="step:IC006_0794"/>
<dbReference type="InterPro" id="IPR036291">
    <property type="entry name" value="NAD(P)-bd_dom_sf"/>
</dbReference>
<dbReference type="Gene3D" id="3.40.50.720">
    <property type="entry name" value="NAD(P)-binding Rossmann-like Domain"/>
    <property type="match status" value="1"/>
</dbReference>
<keyword evidence="3" id="KW-0436">Ligase</keyword>
<accession>A0A510DTX0</accession>
<evidence type="ECO:0000313" key="5">
    <source>
        <dbReference type="Proteomes" id="UP000325030"/>
    </source>
</evidence>
<evidence type="ECO:0000313" key="3">
    <source>
        <dbReference type="EMBL" id="BBG26263.1"/>
    </source>
</evidence>
<reference evidence="5" key="1">
    <citation type="submission" date="2018-09" db="EMBL/GenBank/DDBJ databases">
        <title>Complete Genome Sequencing of Sulfolobus sp. JCM 16834.</title>
        <authorList>
            <person name="Kato S."/>
            <person name="Itoh T."/>
            <person name="Ohkuma M."/>
        </authorList>
    </citation>
    <scope>NUCLEOTIDE SEQUENCE [LARGE SCALE GENOMIC DNA]</scope>
    <source>
        <strain evidence="5">IC-007</strain>
    </source>
</reference>
<feature type="domain" description="CoA-binding" evidence="1">
    <location>
        <begin position="7"/>
        <end position="104"/>
    </location>
</feature>
<dbReference type="EMBL" id="AP018929">
    <property type="protein sequence ID" value="BBG23510.1"/>
    <property type="molecule type" value="Genomic_DNA"/>
</dbReference>
<dbReference type="Pfam" id="PF13380">
    <property type="entry name" value="CoA_binding_2"/>
    <property type="match status" value="1"/>
</dbReference>
<evidence type="ECO:0000313" key="2">
    <source>
        <dbReference type="EMBL" id="BBG23510.1"/>
    </source>
</evidence>
<dbReference type="RefSeq" id="WP_054845915.1">
    <property type="nucleotide sequence ID" value="NZ_AP018929.1"/>
</dbReference>
<reference evidence="3 4" key="2">
    <citation type="journal article" date="2020" name="Int. J. Syst. Evol. Microbiol.">
        <title>Sulfuracidifex tepidarius gen. nov., sp. nov. and transfer of Sulfolobus metallicus Huber and Stetter 1992 to the genus Sulfuracidifex as Sulfuracidifex metallicus comb. nov.</title>
        <authorList>
            <person name="Itoh T."/>
            <person name="Miura T."/>
            <person name="Sakai H.D."/>
            <person name="Kato S."/>
            <person name="Ohkuma M."/>
            <person name="Takashina T."/>
        </authorList>
    </citation>
    <scope>NUCLEOTIDE SEQUENCE</scope>
    <source>
        <strain evidence="2 4">IC-006</strain>
        <strain evidence="3">IC-007</strain>
    </source>
</reference>
<evidence type="ECO:0000313" key="4">
    <source>
        <dbReference type="Proteomes" id="UP000322983"/>
    </source>
</evidence>
<dbReference type="SUPFAM" id="SSF51735">
    <property type="entry name" value="NAD(P)-binding Rossmann-fold domains"/>
    <property type="match status" value="1"/>
</dbReference>
<dbReference type="EMBL" id="AP018930">
    <property type="protein sequence ID" value="BBG26263.1"/>
    <property type="molecule type" value="Genomic_DNA"/>
</dbReference>
<proteinExistence type="predicted"/>
<evidence type="ECO:0000259" key="1">
    <source>
        <dbReference type="SMART" id="SM00881"/>
    </source>
</evidence>
<dbReference type="PANTHER" id="PTHR33303:SF2">
    <property type="entry name" value="COA-BINDING DOMAIN-CONTAINING PROTEIN"/>
    <property type="match status" value="1"/>
</dbReference>
<keyword evidence="4" id="KW-1185">Reference proteome</keyword>
<gene>
    <name evidence="2" type="ORF">IC006_0794</name>
    <name evidence="3" type="ORF">IC007_0768</name>
</gene>
<dbReference type="GeneID" id="41717171"/>
<dbReference type="Proteomes" id="UP000322983">
    <property type="component" value="Chromosome"/>
</dbReference>
<organism evidence="3 5">
    <name type="scientific">Sulfuracidifex tepidarius</name>
    <dbReference type="NCBI Taxonomy" id="1294262"/>
    <lineage>
        <taxon>Archaea</taxon>
        <taxon>Thermoproteota</taxon>
        <taxon>Thermoprotei</taxon>
        <taxon>Sulfolobales</taxon>
        <taxon>Sulfolobaceae</taxon>
        <taxon>Sulfuracidifex</taxon>
    </lineage>
</organism>
<dbReference type="PANTHER" id="PTHR33303">
    <property type="entry name" value="CYTOPLASMIC PROTEIN-RELATED"/>
    <property type="match status" value="1"/>
</dbReference>
<name>A0A510E199_9CREN</name>
<dbReference type="InterPro" id="IPR003781">
    <property type="entry name" value="CoA-bd"/>
</dbReference>
<dbReference type="AlphaFoldDB" id="A0A510E199"/>
<protein>
    <submittedName>
        <fullName evidence="3">Acetate--CoA ligase [ADP-forming] II subunit alpha</fullName>
    </submittedName>
</protein>
<sequence>METKEILLKFKNIAVVGFSKDPTKPSHKVPMFLRDHGYHVIPVNPTVDDINGMKSYKSLDEVPDKVEVVEVFRPSKEAKAVVEQAVRRAKEKGDVKVVWLQEGIVNDDAKKMAEENGLIFVQDKCMYKEYSKYIEGNQDSKTL</sequence>
<dbReference type="SMART" id="SM00881">
    <property type="entry name" value="CoA_binding"/>
    <property type="match status" value="1"/>
</dbReference>
<accession>A0A510E199</accession>